<dbReference type="Pfam" id="PF17200">
    <property type="entry name" value="sCache_2"/>
    <property type="match status" value="1"/>
</dbReference>
<name>F4EZ23_SELS3</name>
<dbReference type="OrthoDB" id="9810264at2"/>
<dbReference type="RefSeq" id="WP_013740637.1">
    <property type="nucleotide sequence ID" value="NC_015437.1"/>
</dbReference>
<evidence type="ECO:0000256" key="1">
    <source>
        <dbReference type="ARBA" id="ARBA00004651"/>
    </source>
</evidence>
<dbReference type="CDD" id="cd11386">
    <property type="entry name" value="MCP_signal"/>
    <property type="match status" value="1"/>
</dbReference>
<evidence type="ECO:0000256" key="2">
    <source>
        <dbReference type="ARBA" id="ARBA00022475"/>
    </source>
</evidence>
<evidence type="ECO:0000256" key="9">
    <source>
        <dbReference type="SAM" id="Phobius"/>
    </source>
</evidence>
<keyword evidence="3 9" id="KW-0812">Transmembrane</keyword>
<dbReference type="PROSITE" id="PS50111">
    <property type="entry name" value="CHEMOTAXIS_TRANSDUC_2"/>
    <property type="match status" value="1"/>
</dbReference>
<dbReference type="GO" id="GO:0005886">
    <property type="term" value="C:plasma membrane"/>
    <property type="evidence" value="ECO:0007669"/>
    <property type="project" value="UniProtKB-SubCell"/>
</dbReference>
<protein>
    <submittedName>
        <fullName evidence="12">Methyl-accepting chemotaxis sensory transducer with Cache sensor</fullName>
    </submittedName>
</protein>
<sequence>MFHFASSSLRMKFIILMVGTSLVTVICITALWLQTLRMEAQTQLENYRTQLLQDVDTSLKNETQIVVSLLEKIYQQQQAGLLSEPEAKKIAADLVRDLRYDDGKGYFWIDTADGVNVVLLGRDVEGKSRIDLVDPNGVHFIQEMLKNGRQPGGGYTDLSFAKPGETTPLPKRNYTTTFAPYQWVLGTGVWIDQIDALIAAQKEVIDADFYSSLRMTVLVSVLIEALCIALAIFFSNKLATPIAHVTNRLATLAQGDFRHNAALETKISSTDEIGRMSQALDTLQHNVRQMMKQAIDAAEKITTAVAQLNESADQSATVSSQVAFSMSKVADSCNEQFAEMDRTKAQIGTLEQHMSAFAGNLSQTVDAVDGTNRAAAQGATRVNEAVLQMQRIAESVSRSAEVITVLGEESDKIGTIVDAIAAIADQTNLLALNAAIEAARAGENGRGFAVVAEEVRKLAEQSSTSADEITALITSIQEKAQNAVEVMQEGASQAQGGTEAVDAAGRTFKEIASMVEHVASESSAMGSRVHELEQSTHSIRDSAESMNKMSRSVAAESQTVSAATQEQTAAVQQIAAASHSLNEMSQAMHAAISKFKV</sequence>
<comment type="subcellular location">
    <subcellularLocation>
        <location evidence="1">Cell membrane</location>
        <topology evidence="1">Multi-pass membrane protein</topology>
    </subcellularLocation>
</comment>
<dbReference type="Gene3D" id="1.10.287.950">
    <property type="entry name" value="Methyl-accepting chemotaxis protein"/>
    <property type="match status" value="1"/>
</dbReference>
<dbReference type="KEGG" id="ssg:Selsp_0609"/>
<dbReference type="InterPro" id="IPR003660">
    <property type="entry name" value="HAMP_dom"/>
</dbReference>
<evidence type="ECO:0000256" key="7">
    <source>
        <dbReference type="ARBA" id="ARBA00029447"/>
    </source>
</evidence>
<reference evidence="12 13" key="1">
    <citation type="submission" date="2011-04" db="EMBL/GenBank/DDBJ databases">
        <title>The complete genome of Selenomonas sputigena DSM 20758.</title>
        <authorList>
            <consortium name="US DOE Joint Genome Institute (JGI-PGF)"/>
            <person name="Lucas S."/>
            <person name="Copeland A."/>
            <person name="Lapidus A."/>
            <person name="Bruce D."/>
            <person name="Goodwin L."/>
            <person name="Pitluck S."/>
            <person name="Peters L."/>
            <person name="Kyrpides N."/>
            <person name="Mavromatis K."/>
            <person name="Ivanova N."/>
            <person name="Ovchinnikova G."/>
            <person name="Teshima H."/>
            <person name="Detter J.C."/>
            <person name="Tapia R."/>
            <person name="Han C."/>
            <person name="Land M."/>
            <person name="Hauser L."/>
            <person name="Markowitz V."/>
            <person name="Cheng J.-F."/>
            <person name="Hugenholtz P."/>
            <person name="Woyke T."/>
            <person name="Wu D."/>
            <person name="Gronow S."/>
            <person name="Wellnitz S."/>
            <person name="Schneider S."/>
            <person name="Klenk H.-P."/>
            <person name="Eisen J.A."/>
        </authorList>
    </citation>
    <scope>NUCLEOTIDE SEQUENCE [LARGE SCALE GENOMIC DNA]</scope>
    <source>
        <strain evidence="13">ATCC 35185 / DSM 20758 / VPI D19B-28</strain>
    </source>
</reference>
<feature type="domain" description="HAMP" evidence="11">
    <location>
        <begin position="236"/>
        <end position="292"/>
    </location>
</feature>
<dbReference type="HOGENOM" id="CLU_000445_107_19_9"/>
<dbReference type="Pfam" id="PF00672">
    <property type="entry name" value="HAMP"/>
    <property type="match status" value="1"/>
</dbReference>
<dbReference type="InterPro" id="IPR004089">
    <property type="entry name" value="MCPsignal_dom"/>
</dbReference>
<keyword evidence="4 9" id="KW-1133">Transmembrane helix</keyword>
<dbReference type="Gene3D" id="1.10.8.500">
    <property type="entry name" value="HAMP domain in histidine kinase"/>
    <property type="match status" value="1"/>
</dbReference>
<feature type="transmembrane region" description="Helical" evidence="9">
    <location>
        <begin position="13"/>
        <end position="33"/>
    </location>
</feature>
<evidence type="ECO:0000256" key="3">
    <source>
        <dbReference type="ARBA" id="ARBA00022692"/>
    </source>
</evidence>
<dbReference type="InterPro" id="IPR033480">
    <property type="entry name" value="sCache_2"/>
</dbReference>
<dbReference type="SMART" id="SM00304">
    <property type="entry name" value="HAMP"/>
    <property type="match status" value="3"/>
</dbReference>
<evidence type="ECO:0000259" key="11">
    <source>
        <dbReference type="PROSITE" id="PS50885"/>
    </source>
</evidence>
<keyword evidence="6 8" id="KW-0807">Transducer</keyword>
<evidence type="ECO:0000256" key="4">
    <source>
        <dbReference type="ARBA" id="ARBA00022989"/>
    </source>
</evidence>
<dbReference type="Proteomes" id="UP000011124">
    <property type="component" value="Chromosome"/>
</dbReference>
<dbReference type="PANTHER" id="PTHR32089">
    <property type="entry name" value="METHYL-ACCEPTING CHEMOTAXIS PROTEIN MCPB"/>
    <property type="match status" value="1"/>
</dbReference>
<feature type="domain" description="Methyl-accepting transducer" evidence="10">
    <location>
        <begin position="311"/>
        <end position="582"/>
    </location>
</feature>
<evidence type="ECO:0000256" key="5">
    <source>
        <dbReference type="ARBA" id="ARBA00023136"/>
    </source>
</evidence>
<dbReference type="EMBL" id="CP002637">
    <property type="protein sequence ID" value="AEB99580.1"/>
    <property type="molecule type" value="Genomic_DNA"/>
</dbReference>
<keyword evidence="5 9" id="KW-0472">Membrane</keyword>
<keyword evidence="13" id="KW-1185">Reference proteome</keyword>
<dbReference type="PROSITE" id="PS50885">
    <property type="entry name" value="HAMP"/>
    <property type="match status" value="1"/>
</dbReference>
<dbReference type="SMART" id="SM01049">
    <property type="entry name" value="Cache_2"/>
    <property type="match status" value="1"/>
</dbReference>
<dbReference type="Pfam" id="PF00015">
    <property type="entry name" value="MCPsignal"/>
    <property type="match status" value="1"/>
</dbReference>
<keyword evidence="2" id="KW-1003">Cell membrane</keyword>
<evidence type="ECO:0000256" key="8">
    <source>
        <dbReference type="PROSITE-ProRule" id="PRU00284"/>
    </source>
</evidence>
<dbReference type="SUPFAM" id="SSF58104">
    <property type="entry name" value="Methyl-accepting chemotaxis protein (MCP) signaling domain"/>
    <property type="match status" value="1"/>
</dbReference>
<evidence type="ECO:0000313" key="13">
    <source>
        <dbReference type="Proteomes" id="UP000011124"/>
    </source>
</evidence>
<evidence type="ECO:0000256" key="6">
    <source>
        <dbReference type="ARBA" id="ARBA00023224"/>
    </source>
</evidence>
<dbReference type="Gene3D" id="3.30.450.20">
    <property type="entry name" value="PAS domain"/>
    <property type="match status" value="1"/>
</dbReference>
<dbReference type="AlphaFoldDB" id="F4EZ23"/>
<comment type="similarity">
    <text evidence="7">Belongs to the methyl-accepting chemotaxis (MCP) protein family.</text>
</comment>
<organism evidence="12 13">
    <name type="scientific">Selenomonas sputigena (strain ATCC 35185 / DSM 20758 / CCUG 44933 / VPI D19B-28)</name>
    <dbReference type="NCBI Taxonomy" id="546271"/>
    <lineage>
        <taxon>Bacteria</taxon>
        <taxon>Bacillati</taxon>
        <taxon>Bacillota</taxon>
        <taxon>Negativicutes</taxon>
        <taxon>Selenomonadales</taxon>
        <taxon>Selenomonadaceae</taxon>
        <taxon>Selenomonas</taxon>
    </lineage>
</organism>
<dbReference type="GO" id="GO:0007165">
    <property type="term" value="P:signal transduction"/>
    <property type="evidence" value="ECO:0007669"/>
    <property type="project" value="UniProtKB-KW"/>
</dbReference>
<gene>
    <name evidence="12" type="ordered locus">Selsp_0609</name>
</gene>
<proteinExistence type="inferred from homology"/>
<accession>F4EZ23</accession>
<evidence type="ECO:0000259" key="10">
    <source>
        <dbReference type="PROSITE" id="PS50111"/>
    </source>
</evidence>
<dbReference type="PANTHER" id="PTHR32089:SF112">
    <property type="entry name" value="LYSOZYME-LIKE PROTEIN-RELATED"/>
    <property type="match status" value="1"/>
</dbReference>
<evidence type="ECO:0000313" key="12">
    <source>
        <dbReference type="EMBL" id="AEB99580.1"/>
    </source>
</evidence>
<dbReference type="SMART" id="SM00283">
    <property type="entry name" value="MA"/>
    <property type="match status" value="1"/>
</dbReference>